<dbReference type="Gene3D" id="3.10.20.90">
    <property type="entry name" value="Phosphatidylinositol 3-kinase Catalytic Subunit, Chain A, domain 1"/>
    <property type="match status" value="1"/>
</dbReference>
<dbReference type="CDD" id="cd01767">
    <property type="entry name" value="UBX"/>
    <property type="match status" value="1"/>
</dbReference>
<feature type="compositionally biased region" description="Polar residues" evidence="1">
    <location>
        <begin position="225"/>
        <end position="239"/>
    </location>
</feature>
<proteinExistence type="predicted"/>
<comment type="caution">
    <text evidence="3">The sequence shown here is derived from an EMBL/GenBank/DDBJ whole genome shotgun (WGS) entry which is preliminary data.</text>
</comment>
<gene>
    <name evidence="3" type="ORF">Q9L58_008436</name>
</gene>
<feature type="compositionally biased region" description="Low complexity" evidence="1">
    <location>
        <begin position="214"/>
        <end position="224"/>
    </location>
</feature>
<evidence type="ECO:0000313" key="4">
    <source>
        <dbReference type="Proteomes" id="UP001447188"/>
    </source>
</evidence>
<sequence length="317" mass="35351">MSSPIFHSGPIDAAITTAVQQGISLVFFVTDGGEKSLQWETVYLRSPEVLPLLKKQSVLLRLLQGSPEAAFLAAFCPAQKVPYIAVVKNGALIANITNDVASRGEFIQQIHSAFPGVEHESPSADPKSPTTALFAERRARLEAQEGQRQAQEKAERDQRIARDKFRRETQSPARAKYVAEQKKIREDDQADRLRILRLVENDKIERREREARKQQIQQTRQHAQTSAPESEPGPSSNETAISFRLLDGSILKAKFASSSKLADVRQWLDENRTDEALPYGFQQVLPNKSLSTSDENSTLTGLAFAHATTLVLVHRVE</sequence>
<dbReference type="PANTHER" id="PTHR46424">
    <property type="entry name" value="UBX DOMAIN-CONTAINING PROTEIN 4"/>
    <property type="match status" value="1"/>
</dbReference>
<dbReference type="Pfam" id="PF23187">
    <property type="entry name" value="UBX7_N"/>
    <property type="match status" value="1"/>
</dbReference>
<dbReference type="SMART" id="SM00166">
    <property type="entry name" value="UBX"/>
    <property type="match status" value="1"/>
</dbReference>
<dbReference type="SUPFAM" id="SSF54236">
    <property type="entry name" value="Ubiquitin-like"/>
    <property type="match status" value="1"/>
</dbReference>
<evidence type="ECO:0000256" key="1">
    <source>
        <dbReference type="SAM" id="MobiDB-lite"/>
    </source>
</evidence>
<dbReference type="Proteomes" id="UP001447188">
    <property type="component" value="Unassembled WGS sequence"/>
</dbReference>
<protein>
    <recommendedName>
        <fullName evidence="2">UBX domain-containing protein</fullName>
    </recommendedName>
</protein>
<reference evidence="3 4" key="1">
    <citation type="submission" date="2024-02" db="EMBL/GenBank/DDBJ databases">
        <title>Discinaceae phylogenomics.</title>
        <authorList>
            <person name="Dirks A.C."/>
            <person name="James T.Y."/>
        </authorList>
    </citation>
    <scope>NUCLEOTIDE SEQUENCE [LARGE SCALE GENOMIC DNA]</scope>
    <source>
        <strain evidence="3 4">ACD0624</strain>
    </source>
</reference>
<evidence type="ECO:0000313" key="3">
    <source>
        <dbReference type="EMBL" id="KAL0632677.1"/>
    </source>
</evidence>
<dbReference type="InterPro" id="IPR029071">
    <property type="entry name" value="Ubiquitin-like_domsf"/>
</dbReference>
<feature type="domain" description="UBX" evidence="2">
    <location>
        <begin position="234"/>
        <end position="312"/>
    </location>
</feature>
<keyword evidence="4" id="KW-1185">Reference proteome</keyword>
<dbReference type="PROSITE" id="PS50033">
    <property type="entry name" value="UBX"/>
    <property type="match status" value="1"/>
</dbReference>
<dbReference type="Pfam" id="PF00789">
    <property type="entry name" value="UBX"/>
    <property type="match status" value="1"/>
</dbReference>
<feature type="compositionally biased region" description="Basic and acidic residues" evidence="1">
    <location>
        <begin position="141"/>
        <end position="169"/>
    </location>
</feature>
<dbReference type="InterPro" id="IPR001012">
    <property type="entry name" value="UBX_dom"/>
</dbReference>
<feature type="region of interest" description="Disordered" evidence="1">
    <location>
        <begin position="141"/>
        <end position="183"/>
    </location>
</feature>
<accession>A0ABR3G9P6</accession>
<dbReference type="EMBL" id="JBBBZM010000157">
    <property type="protein sequence ID" value="KAL0632677.1"/>
    <property type="molecule type" value="Genomic_DNA"/>
</dbReference>
<dbReference type="PANTHER" id="PTHR46424:SF1">
    <property type="entry name" value="UBX DOMAIN-CONTAINING PROTEIN 4"/>
    <property type="match status" value="1"/>
</dbReference>
<evidence type="ECO:0000259" key="2">
    <source>
        <dbReference type="PROSITE" id="PS50033"/>
    </source>
</evidence>
<name>A0ABR3G9P6_9PEZI</name>
<organism evidence="3 4">
    <name type="scientific">Discina gigas</name>
    <dbReference type="NCBI Taxonomy" id="1032678"/>
    <lineage>
        <taxon>Eukaryota</taxon>
        <taxon>Fungi</taxon>
        <taxon>Dikarya</taxon>
        <taxon>Ascomycota</taxon>
        <taxon>Pezizomycotina</taxon>
        <taxon>Pezizomycetes</taxon>
        <taxon>Pezizales</taxon>
        <taxon>Discinaceae</taxon>
        <taxon>Discina</taxon>
    </lineage>
</organism>
<feature type="region of interest" description="Disordered" evidence="1">
    <location>
        <begin position="207"/>
        <end position="239"/>
    </location>
</feature>